<dbReference type="InterPro" id="IPR015393">
    <property type="entry name" value="DUF1972"/>
</dbReference>
<evidence type="ECO:0000313" key="2">
    <source>
        <dbReference type="EMBL" id="NEK25143.1"/>
    </source>
</evidence>
<dbReference type="Pfam" id="PF09314">
    <property type="entry name" value="DUF1972"/>
    <property type="match status" value="1"/>
</dbReference>
<reference evidence="2 3" key="1">
    <citation type="submission" date="2020-01" db="EMBL/GenBank/DDBJ databases">
        <title>Sulfitobacter sediminilitoris sp. nov., isolated from a tidal flat.</title>
        <authorList>
            <person name="Park S."/>
            <person name="Yoon J.-H."/>
        </authorList>
    </citation>
    <scope>NUCLEOTIDE SEQUENCE [LARGE SCALE GENOMIC DNA]</scope>
    <source>
        <strain evidence="2 3">JBTF-M27</strain>
    </source>
</reference>
<dbReference type="PANTHER" id="PTHR46401">
    <property type="entry name" value="GLYCOSYLTRANSFERASE WBBK-RELATED"/>
    <property type="match status" value="1"/>
</dbReference>
<evidence type="ECO:0000313" key="3">
    <source>
        <dbReference type="Proteomes" id="UP000468591"/>
    </source>
</evidence>
<protein>
    <submittedName>
        <fullName evidence="2">DUF1972 domain-containing protein</fullName>
    </submittedName>
</protein>
<dbReference type="Gene3D" id="3.40.50.2000">
    <property type="entry name" value="Glycogen Phosphorylase B"/>
    <property type="match status" value="2"/>
</dbReference>
<gene>
    <name evidence="2" type="ORF">GV827_22515</name>
</gene>
<sequence length="357" mass="40557">MIFIVGIVGVPNNYGGFEALAENLVERFSRDNIPTTVFCEKHFSKSRNYLPDIVIERIGFSANGFQSILYDLIGMVRAARQGGTILLLGTSATAFLPLIRILWPTSKVVVNMAGMEWKRSKWGWIAKKYLKLGEYAAVKFSDKLVVDNQGLAEYVKKSYGVDPGVIPYGGDQFSDIPKKISILEKYNISPFEYDFALARAQPDNNIEMILDAYSRVPKDLLFISNWSSSTFGREILERFQRYSNIRLIGPVYDPVEINTLRSFSRVYIHGHSAGGTNPTLVEAMHAELPIVAFDVNFNRHTTENAALFFKDSSELESIINNLTSEDRTKVAMNLKEIAERRYRWDQIYEDYLGVLLE</sequence>
<comment type="caution">
    <text evidence="2">The sequence shown here is derived from an EMBL/GenBank/DDBJ whole genome shotgun (WGS) entry which is preliminary data.</text>
</comment>
<evidence type="ECO:0000259" key="1">
    <source>
        <dbReference type="Pfam" id="PF09314"/>
    </source>
</evidence>
<dbReference type="SUPFAM" id="SSF53756">
    <property type="entry name" value="UDP-Glycosyltransferase/glycogen phosphorylase"/>
    <property type="match status" value="1"/>
</dbReference>
<dbReference type="PANTHER" id="PTHR46401:SF8">
    <property type="entry name" value="BLL6006 PROTEIN"/>
    <property type="match status" value="1"/>
</dbReference>
<proteinExistence type="predicted"/>
<accession>A0A6P0CKR9</accession>
<dbReference type="AlphaFoldDB" id="A0A6P0CKR9"/>
<name>A0A6P0CKR9_9RHOB</name>
<organism evidence="2 3">
    <name type="scientific">Sulfitobacter sediminilitoris</name>
    <dbReference type="NCBI Taxonomy" id="2698830"/>
    <lineage>
        <taxon>Bacteria</taxon>
        <taxon>Pseudomonadati</taxon>
        <taxon>Pseudomonadota</taxon>
        <taxon>Alphaproteobacteria</taxon>
        <taxon>Rhodobacterales</taxon>
        <taxon>Roseobacteraceae</taxon>
        <taxon>Sulfitobacter</taxon>
    </lineage>
</organism>
<keyword evidence="3" id="KW-1185">Reference proteome</keyword>
<feature type="domain" description="DUF1972" evidence="1">
    <location>
        <begin position="2"/>
        <end position="170"/>
    </location>
</feature>
<dbReference type="GO" id="GO:0016757">
    <property type="term" value="F:glycosyltransferase activity"/>
    <property type="evidence" value="ECO:0007669"/>
    <property type="project" value="TreeGrafter"/>
</dbReference>
<dbReference type="EMBL" id="JAABNT010000042">
    <property type="protein sequence ID" value="NEK25143.1"/>
    <property type="molecule type" value="Genomic_DNA"/>
</dbReference>
<dbReference type="Proteomes" id="UP000468591">
    <property type="component" value="Unassembled WGS sequence"/>
</dbReference>